<feature type="transmembrane region" description="Helical" evidence="1">
    <location>
        <begin position="12"/>
        <end position="28"/>
    </location>
</feature>
<keyword evidence="1" id="KW-1133">Transmembrane helix</keyword>
<comment type="caution">
    <text evidence="2">The sequence shown here is derived from an EMBL/GenBank/DDBJ whole genome shotgun (WGS) entry which is preliminary data.</text>
</comment>
<dbReference type="RefSeq" id="WP_135372482.1">
    <property type="nucleotide sequence ID" value="NZ_RKLY01000012.1"/>
</dbReference>
<evidence type="ECO:0000313" key="2">
    <source>
        <dbReference type="EMBL" id="TGD23411.1"/>
    </source>
</evidence>
<dbReference type="OrthoDB" id="2310386at2"/>
<dbReference type="EMBL" id="RKLY01000012">
    <property type="protein sequence ID" value="TGD23411.1"/>
    <property type="molecule type" value="Genomic_DNA"/>
</dbReference>
<dbReference type="AlphaFoldDB" id="A0A4Z0JMZ2"/>
<gene>
    <name evidence="2" type="ORF">EGT49_05945</name>
</gene>
<organism evidence="2 3">
    <name type="scientific">Companilactobacillus suantsaicola</name>
    <dbReference type="NCBI Taxonomy" id="2487723"/>
    <lineage>
        <taxon>Bacteria</taxon>
        <taxon>Bacillati</taxon>
        <taxon>Bacillota</taxon>
        <taxon>Bacilli</taxon>
        <taxon>Lactobacillales</taxon>
        <taxon>Lactobacillaceae</taxon>
        <taxon>Companilactobacillus</taxon>
    </lineage>
</organism>
<keyword evidence="1" id="KW-0812">Transmembrane</keyword>
<protein>
    <submittedName>
        <fullName evidence="2">Uncharacterized protein</fullName>
    </submittedName>
</protein>
<dbReference type="Proteomes" id="UP000298021">
    <property type="component" value="Unassembled WGS sequence"/>
</dbReference>
<sequence>MLKFGKRITFRPLIISLAFGIAFGMFGNELANPSIGFITGVFFFLLILLGYYWGTSKTLFNYWEVNQDTVNYRDNDNASNRLLMLIFPTFLNLKTFSKKDIQSVSINGNFNLKQMPFALIYNAGLGMFSGAISMTNNQVSLSVTLKNGQKIKLDISRDIIYNKKETIEKLNQFLDGLDSDVTINNYSHGSNNVRLSF</sequence>
<reference evidence="2 3" key="1">
    <citation type="submission" date="2018-10" db="EMBL/GenBank/DDBJ databases">
        <title>Lactobacillus sp. R7 and Lactobacillus sp. R19 isolated from fermented mustard green product of Taiwan.</title>
        <authorList>
            <person name="Lin S.-T."/>
        </authorList>
    </citation>
    <scope>NUCLEOTIDE SEQUENCE [LARGE SCALE GENOMIC DNA]</scope>
    <source>
        <strain evidence="2 3">BCRC 81127</strain>
    </source>
</reference>
<feature type="transmembrane region" description="Helical" evidence="1">
    <location>
        <begin position="34"/>
        <end position="53"/>
    </location>
</feature>
<name>A0A4Z0JMZ2_9LACO</name>
<evidence type="ECO:0000313" key="3">
    <source>
        <dbReference type="Proteomes" id="UP000298021"/>
    </source>
</evidence>
<keyword evidence="1" id="KW-0472">Membrane</keyword>
<evidence type="ECO:0000256" key="1">
    <source>
        <dbReference type="SAM" id="Phobius"/>
    </source>
</evidence>
<accession>A0A4Z0JMZ2</accession>
<proteinExistence type="predicted"/>
<keyword evidence="3" id="KW-1185">Reference proteome</keyword>